<dbReference type="AlphaFoldDB" id="A0AB39BJM9"/>
<keyword evidence="2" id="KW-1133">Transmembrane helix</keyword>
<evidence type="ECO:0008006" key="4">
    <source>
        <dbReference type="Google" id="ProtNLM"/>
    </source>
</evidence>
<proteinExistence type="predicted"/>
<organism evidence="3">
    <name type="scientific">Herbiconiux sp. A18JL235</name>
    <dbReference type="NCBI Taxonomy" id="3152363"/>
    <lineage>
        <taxon>Bacteria</taxon>
        <taxon>Bacillati</taxon>
        <taxon>Actinomycetota</taxon>
        <taxon>Actinomycetes</taxon>
        <taxon>Micrococcales</taxon>
        <taxon>Microbacteriaceae</taxon>
        <taxon>Herbiconiux</taxon>
    </lineage>
</organism>
<dbReference type="EMBL" id="CP162511">
    <property type="protein sequence ID" value="XDI06630.1"/>
    <property type="molecule type" value="Genomic_DNA"/>
</dbReference>
<evidence type="ECO:0000313" key="3">
    <source>
        <dbReference type="EMBL" id="XDI06630.1"/>
    </source>
</evidence>
<keyword evidence="2" id="KW-0472">Membrane</keyword>
<reference evidence="3" key="1">
    <citation type="submission" date="2024-05" db="EMBL/GenBank/DDBJ databases">
        <title>Herbiconiux sp. A18JL235.</title>
        <authorList>
            <person name="Zhang G."/>
        </authorList>
    </citation>
    <scope>NUCLEOTIDE SEQUENCE</scope>
    <source>
        <strain evidence="3">A18JL235</strain>
    </source>
</reference>
<dbReference type="RefSeq" id="WP_368499009.1">
    <property type="nucleotide sequence ID" value="NZ_CP162511.1"/>
</dbReference>
<feature type="compositionally biased region" description="Polar residues" evidence="1">
    <location>
        <begin position="135"/>
        <end position="146"/>
    </location>
</feature>
<evidence type="ECO:0000256" key="2">
    <source>
        <dbReference type="SAM" id="Phobius"/>
    </source>
</evidence>
<accession>A0AB39BJM9</accession>
<evidence type="ECO:0000256" key="1">
    <source>
        <dbReference type="SAM" id="MobiDB-lite"/>
    </source>
</evidence>
<feature type="region of interest" description="Disordered" evidence="1">
    <location>
        <begin position="323"/>
        <end position="363"/>
    </location>
</feature>
<gene>
    <name evidence="3" type="ORF">ABFY20_05890</name>
</gene>
<feature type="transmembrane region" description="Helical" evidence="2">
    <location>
        <begin position="173"/>
        <end position="194"/>
    </location>
</feature>
<feature type="compositionally biased region" description="Basic and acidic residues" evidence="1">
    <location>
        <begin position="117"/>
        <end position="130"/>
    </location>
</feature>
<name>A0AB39BJM9_9MICO</name>
<sequence length="363" mass="37165">MATPSSPDAYGRAQRDKRFREALVRAYDGRHDALDALWWLGRPDRPSPDGSPSPRAGLAELEAAVYGPDARPGDTAAPAALEGLLAELTADRLAIERALRAAEREVDGEGALSRAGGDGRDEPGAVDRDGMTGIAGTSGTPGTSRTDSLDPDLEGEADPGHASGAFPRRPRSILTLAVVAAAALLAGVAGGIALGSGTLGDASLAGGSASWTGNAEGGFNGLTPGGRPSPGATVDTPAALQIFDREQVPSDLPPVLHSLRLRETTLRPLGPTATGALYAARDVDDRVCLVHVDTQGSYAASCVWQGAFPADGLLLRVSSPVPVRGPDTGSLPTGPQASDLEVRWMPDGSLTGQENPTPLEPDS</sequence>
<keyword evidence="2" id="KW-0812">Transmembrane</keyword>
<feature type="region of interest" description="Disordered" evidence="1">
    <location>
        <begin position="104"/>
        <end position="167"/>
    </location>
</feature>
<protein>
    <recommendedName>
        <fullName evidence="4">DUF4232 domain-containing protein</fullName>
    </recommendedName>
</protein>